<dbReference type="Proteomes" id="UP001335100">
    <property type="component" value="Unassembled WGS sequence"/>
</dbReference>
<dbReference type="RefSeq" id="WP_330075616.1">
    <property type="nucleotide sequence ID" value="NZ_JAZDQJ010000018.1"/>
</dbReference>
<evidence type="ECO:0000259" key="2">
    <source>
        <dbReference type="Pfam" id="PF12792"/>
    </source>
</evidence>
<dbReference type="InterPro" id="IPR024744">
    <property type="entry name" value="CSS-motif_dom"/>
</dbReference>
<sequence length="266" mass="29115">MPPRTSRSSHALLTLLTLLLIGVAPVAFGLLVMTWQVNRQLDESASAALREARQGVDEVIDELHRASNKVINLAEYDCGKALPALYSEVVANPELRSLTLVRENRAYCSTLRGESGLLVMPGDYFNHRLRLEPGNDNTPDSAILYYRLQEYPYGVLAVADGKVLQRVLQGTRAADNVRLQFGPTLIGATGDVQDSAVLLDAHAYVSQVSPLYGYSLHVTYPPGHAARQLLDNSQVVVPSLLLVGILTAAASYWAMHRRRRAVGRTA</sequence>
<proteinExistence type="predicted"/>
<accession>A0ABU7HTJ6</accession>
<evidence type="ECO:0000313" key="3">
    <source>
        <dbReference type="EMBL" id="MEE1934860.1"/>
    </source>
</evidence>
<keyword evidence="4" id="KW-1185">Reference proteome</keyword>
<keyword evidence="1" id="KW-0812">Transmembrane</keyword>
<keyword evidence="1" id="KW-0472">Membrane</keyword>
<name>A0ABU7HTJ6_9PSED</name>
<keyword evidence="1" id="KW-1133">Transmembrane helix</keyword>
<evidence type="ECO:0000313" key="4">
    <source>
        <dbReference type="Proteomes" id="UP001335100"/>
    </source>
</evidence>
<reference evidence="3 4" key="1">
    <citation type="submission" date="2024-01" db="EMBL/GenBank/DDBJ databases">
        <title>Unpublished Manusciprt.</title>
        <authorList>
            <person name="Duman M."/>
            <person name="Valdes E.G."/>
            <person name="Ajmi N."/>
            <person name="Altun S."/>
            <person name="Saticioglu I.B."/>
        </authorList>
    </citation>
    <scope>NUCLEOTIDE SEQUENCE [LARGE SCALE GENOMIC DNA]</scope>
    <source>
        <strain evidence="3 4">148P</strain>
    </source>
</reference>
<feature type="domain" description="Putative cyclic diguanylate phosphodiesterase CSS motif-containing" evidence="2">
    <location>
        <begin position="43"/>
        <end position="228"/>
    </location>
</feature>
<comment type="caution">
    <text evidence="3">The sequence shown here is derived from an EMBL/GenBank/DDBJ whole genome shotgun (WGS) entry which is preliminary data.</text>
</comment>
<evidence type="ECO:0000256" key="1">
    <source>
        <dbReference type="SAM" id="Phobius"/>
    </source>
</evidence>
<feature type="transmembrane region" description="Helical" evidence="1">
    <location>
        <begin position="235"/>
        <end position="255"/>
    </location>
</feature>
<dbReference type="Pfam" id="PF12792">
    <property type="entry name" value="CSS-motif"/>
    <property type="match status" value="1"/>
</dbReference>
<organism evidence="3 4">
    <name type="scientific">Pseudomonas ulcerans</name>
    <dbReference type="NCBI Taxonomy" id="3115852"/>
    <lineage>
        <taxon>Bacteria</taxon>
        <taxon>Pseudomonadati</taxon>
        <taxon>Pseudomonadota</taxon>
        <taxon>Gammaproteobacteria</taxon>
        <taxon>Pseudomonadales</taxon>
        <taxon>Pseudomonadaceae</taxon>
        <taxon>Pseudomonas</taxon>
    </lineage>
</organism>
<dbReference type="EMBL" id="JAZDQJ010000018">
    <property type="protein sequence ID" value="MEE1934860.1"/>
    <property type="molecule type" value="Genomic_DNA"/>
</dbReference>
<protein>
    <submittedName>
        <fullName evidence="3">CSS-motif domain-containing protein</fullName>
    </submittedName>
</protein>
<gene>
    <name evidence="3" type="ORF">V0R50_16645</name>
</gene>